<dbReference type="EMBL" id="KI545950">
    <property type="protein sequence ID" value="EST49471.1"/>
    <property type="molecule type" value="Genomic_DNA"/>
</dbReference>
<evidence type="ECO:0000313" key="6">
    <source>
        <dbReference type="EMBL" id="KAH0571444.1"/>
    </source>
</evidence>
<dbReference type="SUPFAM" id="SSF50182">
    <property type="entry name" value="Sm-like ribonucleoproteins"/>
    <property type="match status" value="1"/>
</dbReference>
<dbReference type="OrthoDB" id="6425924at2759"/>
<evidence type="ECO:0000259" key="4">
    <source>
        <dbReference type="PROSITE" id="PS52002"/>
    </source>
</evidence>
<keyword evidence="7" id="KW-1185">Reference proteome</keyword>
<dbReference type="PROSITE" id="PS52002">
    <property type="entry name" value="SM"/>
    <property type="match status" value="1"/>
</dbReference>
<dbReference type="InterPro" id="IPR010920">
    <property type="entry name" value="LSM_dom_sf"/>
</dbReference>
<keyword evidence="2" id="KW-0539">Nucleus</keyword>
<dbReference type="Gene3D" id="2.30.30.100">
    <property type="match status" value="1"/>
</dbReference>
<reference evidence="5 6" key="1">
    <citation type="journal article" date="2014" name="PLoS Genet.">
        <title>The Genome of Spironucleus salmonicida Highlights a Fish Pathogen Adapted to Fluctuating Environments.</title>
        <authorList>
            <person name="Xu F."/>
            <person name="Jerlstrom-Hultqvist J."/>
            <person name="Einarsson E."/>
            <person name="Astvaldsson A."/>
            <person name="Svard S.G."/>
            <person name="Andersson J.O."/>
        </authorList>
    </citation>
    <scope>NUCLEOTIDE SEQUENCE</scope>
    <source>
        <strain evidence="6">ATCC 50377</strain>
    </source>
</reference>
<dbReference type="InterPro" id="IPR027141">
    <property type="entry name" value="LSm4/Sm_D1/D3"/>
</dbReference>
<dbReference type="SMART" id="SM00651">
    <property type="entry name" value="Sm"/>
    <property type="match status" value="1"/>
</dbReference>
<protein>
    <submittedName>
        <fullName evidence="5">Small nuclear ribonucleoprotein Sm D3</fullName>
    </submittedName>
</protein>
<dbReference type="InterPro" id="IPR047575">
    <property type="entry name" value="Sm"/>
</dbReference>
<evidence type="ECO:0000256" key="1">
    <source>
        <dbReference type="ARBA" id="ARBA00004123"/>
    </source>
</evidence>
<feature type="domain" description="Sm" evidence="4">
    <location>
        <begin position="4"/>
        <end position="74"/>
    </location>
</feature>
<dbReference type="InterPro" id="IPR001163">
    <property type="entry name" value="Sm_dom_euk/arc"/>
</dbReference>
<dbReference type="AlphaFoldDB" id="V6M0A2"/>
<dbReference type="Pfam" id="PF01423">
    <property type="entry name" value="LSM"/>
    <property type="match status" value="1"/>
</dbReference>
<dbReference type="GO" id="GO:1990904">
    <property type="term" value="C:ribonucleoprotein complex"/>
    <property type="evidence" value="ECO:0007669"/>
    <property type="project" value="UniProtKB-KW"/>
</dbReference>
<evidence type="ECO:0000313" key="7">
    <source>
        <dbReference type="Proteomes" id="UP000018208"/>
    </source>
</evidence>
<dbReference type="GO" id="GO:0003723">
    <property type="term" value="F:RNA binding"/>
    <property type="evidence" value="ECO:0007669"/>
    <property type="project" value="InterPro"/>
</dbReference>
<dbReference type="VEuPathDB" id="GiardiaDB:SS50377_25629"/>
<organism evidence="5">
    <name type="scientific">Spironucleus salmonicida</name>
    <dbReference type="NCBI Taxonomy" id="348837"/>
    <lineage>
        <taxon>Eukaryota</taxon>
        <taxon>Metamonada</taxon>
        <taxon>Diplomonadida</taxon>
        <taxon>Hexamitidae</taxon>
        <taxon>Hexamitinae</taxon>
        <taxon>Spironucleus</taxon>
    </lineage>
</organism>
<gene>
    <name evidence="5" type="ORF">SS50377_10220</name>
    <name evidence="6" type="ORF">SS50377_25629</name>
</gene>
<dbReference type="Proteomes" id="UP000018208">
    <property type="component" value="Unassembled WGS sequence"/>
</dbReference>
<sequence>MISKPYQLIMEAKGMHISVELQNNLLYNGILQFVDHHMNIELSDAICKNKKNDQKQQIFIRGSNVKFVSLPEVLENSLLLKQ</sequence>
<name>V6M0A2_9EUKA</name>
<accession>V6M0A2</accession>
<dbReference type="EMBL" id="AUWU02000006">
    <property type="protein sequence ID" value="KAH0571444.1"/>
    <property type="molecule type" value="Genomic_DNA"/>
</dbReference>
<evidence type="ECO:0000256" key="2">
    <source>
        <dbReference type="ARBA" id="ARBA00023242"/>
    </source>
</evidence>
<keyword evidence="3 5" id="KW-0687">Ribonucleoprotein</keyword>
<evidence type="ECO:0000256" key="3">
    <source>
        <dbReference type="ARBA" id="ARBA00023274"/>
    </source>
</evidence>
<dbReference type="PANTHER" id="PTHR23338">
    <property type="entry name" value="SMALL NUCLEAR RIBONUCLEOPROTEIN SM"/>
    <property type="match status" value="1"/>
</dbReference>
<dbReference type="GO" id="GO:0005634">
    <property type="term" value="C:nucleus"/>
    <property type="evidence" value="ECO:0007669"/>
    <property type="project" value="UniProtKB-SubCell"/>
</dbReference>
<reference evidence="6" key="2">
    <citation type="submission" date="2020-12" db="EMBL/GenBank/DDBJ databases">
        <title>New Spironucleus salmonicida genome in near-complete chromosomes.</title>
        <authorList>
            <person name="Xu F."/>
            <person name="Kurt Z."/>
            <person name="Jimenez-Gonzalez A."/>
            <person name="Astvaldsson A."/>
            <person name="Andersson J.O."/>
            <person name="Svard S.G."/>
        </authorList>
    </citation>
    <scope>NUCLEOTIDE SEQUENCE</scope>
    <source>
        <strain evidence="6">ATCC 50377</strain>
    </source>
</reference>
<dbReference type="GO" id="GO:0006396">
    <property type="term" value="P:RNA processing"/>
    <property type="evidence" value="ECO:0007669"/>
    <property type="project" value="InterPro"/>
</dbReference>
<evidence type="ECO:0000313" key="5">
    <source>
        <dbReference type="EMBL" id="EST49471.1"/>
    </source>
</evidence>
<proteinExistence type="predicted"/>
<comment type="subcellular location">
    <subcellularLocation>
        <location evidence="1">Nucleus</location>
    </subcellularLocation>
</comment>